<proteinExistence type="predicted"/>
<dbReference type="AlphaFoldDB" id="A0A066ZA24"/>
<dbReference type="SUPFAM" id="SSF48613">
    <property type="entry name" value="Heme oxygenase-like"/>
    <property type="match status" value="1"/>
</dbReference>
<dbReference type="EMBL" id="JNBY01000050">
    <property type="protein sequence ID" value="KDN87146.1"/>
    <property type="molecule type" value="Genomic_DNA"/>
</dbReference>
<comment type="caution">
    <text evidence="2">The sequence shown here is derived from an EMBL/GenBank/DDBJ whole genome shotgun (WGS) entry which is preliminary data.</text>
</comment>
<organism evidence="2 3">
    <name type="scientific">Kitasatospora cheerisanensis KCTC 2395</name>
    <dbReference type="NCBI Taxonomy" id="1348663"/>
    <lineage>
        <taxon>Bacteria</taxon>
        <taxon>Bacillati</taxon>
        <taxon>Actinomycetota</taxon>
        <taxon>Actinomycetes</taxon>
        <taxon>Kitasatosporales</taxon>
        <taxon>Streptomycetaceae</taxon>
        <taxon>Kitasatospora</taxon>
    </lineage>
</organism>
<dbReference type="Pfam" id="PF14518">
    <property type="entry name" value="Haem_oxygenas_2"/>
    <property type="match status" value="1"/>
</dbReference>
<name>A0A066ZA24_9ACTN</name>
<evidence type="ECO:0000256" key="1">
    <source>
        <dbReference type="SAM" id="MobiDB-lite"/>
    </source>
</evidence>
<dbReference type="eggNOG" id="COG5424">
    <property type="taxonomic scope" value="Bacteria"/>
</dbReference>
<dbReference type="Gene3D" id="1.20.910.10">
    <property type="entry name" value="Heme oxygenase-like"/>
    <property type="match status" value="1"/>
</dbReference>
<feature type="compositionally biased region" description="Low complexity" evidence="1">
    <location>
        <begin position="1"/>
        <end position="24"/>
    </location>
</feature>
<evidence type="ECO:0000313" key="2">
    <source>
        <dbReference type="EMBL" id="KDN87146.1"/>
    </source>
</evidence>
<protein>
    <recommendedName>
        <fullName evidence="4">Iron-containing redox enzyme family protein</fullName>
    </recommendedName>
</protein>
<dbReference type="InterPro" id="IPR016084">
    <property type="entry name" value="Haem_Oase-like_multi-hlx"/>
</dbReference>
<dbReference type="Proteomes" id="UP000027178">
    <property type="component" value="Unassembled WGS sequence"/>
</dbReference>
<dbReference type="HOGENOM" id="CLU_1693160_0_0_11"/>
<gene>
    <name evidence="2" type="ORF">KCH_12310</name>
</gene>
<dbReference type="PATRIC" id="fig|1348663.4.peg.1175"/>
<accession>A0A066ZA24</accession>
<sequence>MGAAAGGLLRRPRTGGTRSRCLAVGGPGRGGRPAGRARPLPPPLVVELAGAQYYRIEHRHPVALLGYLAVLEGHAPSPALAGVLATRTGLPPAAFRTVREHADLDAGHVAELERQLDRLPLTAAQQTEVAVSALHTAGILARLFHQLAADPGGQR</sequence>
<evidence type="ECO:0000313" key="3">
    <source>
        <dbReference type="Proteomes" id="UP000027178"/>
    </source>
</evidence>
<evidence type="ECO:0008006" key="4">
    <source>
        <dbReference type="Google" id="ProtNLM"/>
    </source>
</evidence>
<feature type="region of interest" description="Disordered" evidence="1">
    <location>
        <begin position="1"/>
        <end position="38"/>
    </location>
</feature>
<keyword evidence="3" id="KW-1185">Reference proteome</keyword>
<reference evidence="2 3" key="1">
    <citation type="submission" date="2014-05" db="EMBL/GenBank/DDBJ databases">
        <title>Draft Genome Sequence of Kitasatospora cheerisanensis KCTC 2395.</title>
        <authorList>
            <person name="Nam D.H."/>
        </authorList>
    </citation>
    <scope>NUCLEOTIDE SEQUENCE [LARGE SCALE GENOMIC DNA]</scope>
    <source>
        <strain evidence="2 3">KCTC 2395</strain>
    </source>
</reference>